<sequence>MVKLEYRMCEKLSLDKLRCHHYMCDDISVDKASERCYSECEEGVCIQGHPCYGYSQLYYMKDPFLYVTTPPMKCLFGVQKGYNATFSMNLQFTDLDTNPEMKEFFDFIQSTDATIMKYLGINETNYLSQIKYDKKGKYEPNLLVKLPFRYNRFDVDIYSDTLPYVNILGIPSFRMMQCDIYLDKIWPCDKNYCAKWKVRCIHML</sequence>
<dbReference type="EMBL" id="MN738786">
    <property type="protein sequence ID" value="QHT36864.1"/>
    <property type="molecule type" value="Genomic_DNA"/>
</dbReference>
<proteinExistence type="predicted"/>
<protein>
    <submittedName>
        <fullName evidence="1">Uncharacterized protein</fullName>
    </submittedName>
</protein>
<name>A0A6C0F6Z1_9ZZZZ</name>
<evidence type="ECO:0000313" key="1">
    <source>
        <dbReference type="EMBL" id="QHT36864.1"/>
    </source>
</evidence>
<dbReference type="AlphaFoldDB" id="A0A6C0F6Z1"/>
<organism evidence="1">
    <name type="scientific">viral metagenome</name>
    <dbReference type="NCBI Taxonomy" id="1070528"/>
    <lineage>
        <taxon>unclassified sequences</taxon>
        <taxon>metagenomes</taxon>
        <taxon>organismal metagenomes</taxon>
    </lineage>
</organism>
<reference evidence="1" key="1">
    <citation type="journal article" date="2020" name="Nature">
        <title>Giant virus diversity and host interactions through global metagenomics.</title>
        <authorList>
            <person name="Schulz F."/>
            <person name="Roux S."/>
            <person name="Paez-Espino D."/>
            <person name="Jungbluth S."/>
            <person name="Walsh D.A."/>
            <person name="Denef V.J."/>
            <person name="McMahon K.D."/>
            <person name="Konstantinidis K.T."/>
            <person name="Eloe-Fadrosh E.A."/>
            <person name="Kyrpides N.C."/>
            <person name="Woyke T."/>
        </authorList>
    </citation>
    <scope>NUCLEOTIDE SEQUENCE</scope>
    <source>
        <strain evidence="1">GVMAG-S-ERX555967-130</strain>
    </source>
</reference>
<accession>A0A6C0F6Z1</accession>